<accession>A0A9D4S491</accession>
<comment type="caution">
    <text evidence="2">The sequence shown here is derived from an EMBL/GenBank/DDBJ whole genome shotgun (WGS) entry which is preliminary data.</text>
</comment>
<evidence type="ECO:0000313" key="3">
    <source>
        <dbReference type="Proteomes" id="UP000828390"/>
    </source>
</evidence>
<gene>
    <name evidence="2" type="ORF">DPMN_013985</name>
</gene>
<protein>
    <submittedName>
        <fullName evidence="2">Uncharacterized protein</fullName>
    </submittedName>
</protein>
<feature type="region of interest" description="Disordered" evidence="1">
    <location>
        <begin position="54"/>
        <end position="83"/>
    </location>
</feature>
<sequence>MIFRASLQYHIEFLCHKYTKDVPKSVQTVSPIDASDLSTLYERYEDYNDRLDYVDNKNETRGNTQMHKVNCSEPSRDSTNGSRDHESFFRTVIVYTIFIIIR</sequence>
<dbReference type="Proteomes" id="UP000828390">
    <property type="component" value="Unassembled WGS sequence"/>
</dbReference>
<proteinExistence type="predicted"/>
<keyword evidence="3" id="KW-1185">Reference proteome</keyword>
<name>A0A9D4S491_DREPO</name>
<reference evidence="2" key="2">
    <citation type="submission" date="2020-11" db="EMBL/GenBank/DDBJ databases">
        <authorList>
            <person name="McCartney M.A."/>
            <person name="Auch B."/>
            <person name="Kono T."/>
            <person name="Mallez S."/>
            <person name="Becker A."/>
            <person name="Gohl D.M."/>
            <person name="Silverstein K.A.T."/>
            <person name="Koren S."/>
            <person name="Bechman K.B."/>
            <person name="Herman A."/>
            <person name="Abrahante J.E."/>
            <person name="Garbe J."/>
        </authorList>
    </citation>
    <scope>NUCLEOTIDE SEQUENCE</scope>
    <source>
        <strain evidence="2">Duluth1</strain>
        <tissue evidence="2">Whole animal</tissue>
    </source>
</reference>
<evidence type="ECO:0000256" key="1">
    <source>
        <dbReference type="SAM" id="MobiDB-lite"/>
    </source>
</evidence>
<dbReference type="EMBL" id="JAIWYP010000001">
    <property type="protein sequence ID" value="KAH3889918.1"/>
    <property type="molecule type" value="Genomic_DNA"/>
</dbReference>
<evidence type="ECO:0000313" key="2">
    <source>
        <dbReference type="EMBL" id="KAH3889918.1"/>
    </source>
</evidence>
<organism evidence="2 3">
    <name type="scientific">Dreissena polymorpha</name>
    <name type="common">Zebra mussel</name>
    <name type="synonym">Mytilus polymorpha</name>
    <dbReference type="NCBI Taxonomy" id="45954"/>
    <lineage>
        <taxon>Eukaryota</taxon>
        <taxon>Metazoa</taxon>
        <taxon>Spiralia</taxon>
        <taxon>Lophotrochozoa</taxon>
        <taxon>Mollusca</taxon>
        <taxon>Bivalvia</taxon>
        <taxon>Autobranchia</taxon>
        <taxon>Heteroconchia</taxon>
        <taxon>Euheterodonta</taxon>
        <taxon>Imparidentia</taxon>
        <taxon>Neoheterodontei</taxon>
        <taxon>Myida</taxon>
        <taxon>Dreissenoidea</taxon>
        <taxon>Dreissenidae</taxon>
        <taxon>Dreissena</taxon>
    </lineage>
</organism>
<dbReference type="AlphaFoldDB" id="A0A9D4S491"/>
<reference evidence="2" key="1">
    <citation type="journal article" date="2019" name="bioRxiv">
        <title>The Genome of the Zebra Mussel, Dreissena polymorpha: A Resource for Invasive Species Research.</title>
        <authorList>
            <person name="McCartney M.A."/>
            <person name="Auch B."/>
            <person name="Kono T."/>
            <person name="Mallez S."/>
            <person name="Zhang Y."/>
            <person name="Obille A."/>
            <person name="Becker A."/>
            <person name="Abrahante J.E."/>
            <person name="Garbe J."/>
            <person name="Badalamenti J.P."/>
            <person name="Herman A."/>
            <person name="Mangelson H."/>
            <person name="Liachko I."/>
            <person name="Sullivan S."/>
            <person name="Sone E.D."/>
            <person name="Koren S."/>
            <person name="Silverstein K.A.T."/>
            <person name="Beckman K.B."/>
            <person name="Gohl D.M."/>
        </authorList>
    </citation>
    <scope>NUCLEOTIDE SEQUENCE</scope>
    <source>
        <strain evidence="2">Duluth1</strain>
        <tissue evidence="2">Whole animal</tissue>
    </source>
</reference>